<feature type="coiled-coil region" evidence="1">
    <location>
        <begin position="208"/>
        <end position="299"/>
    </location>
</feature>
<dbReference type="OMA" id="HEDMIAG"/>
<sequence length="539" mass="61727">MDNVIEQDVEYFAQTGESQLNEDLCPASLPVQRSEDAASFLNGSSLVSPNQKLVLNEGVDQALLSNSSASSCCSSSDISVKEGFDSSSLSPEFDLESYSSSPDGHQKLALRGTQMTLQGNYLDMGTEPPSKNQGARREDKEYEMVLNSILDHENEISVSSKRIHFSEEELQGLKYELERNEPVAKLIVFLKVQLGSAESEVDMLWDDLEMDKGKIQELQKQVALLENLISNSDYKIEELASELEMTRDKLEASEEEVARLKDDCSKVITENTCYLADQLESTQEELSLLKAKLDSEERHTLELQESIMRNKADISDRDQEIRRISAVLEDAQESFCMQKEQFQSQITSLSEQQILLESKTEQLEIQNRSLERKARQCEAEKIEMKTLHEVQEIKWKAETECLKMEINKKGEEVHGLHKDLDNLKLEFDTLMAKKDEVNAKVETLGAEVMSRDVQIQEMEDHLKQLIAGSDSAQRYIEELRLRVEELQKEVERQTLVISDRAEEKREAIRQLCFSLEHYRSGYQELHDYLQRRRHAIIAA</sequence>
<dbReference type="SMR" id="A0A1J6I6Z5"/>
<name>A0A1J6I6Z5_NICAT</name>
<evidence type="ECO:0000256" key="2">
    <source>
        <dbReference type="SAM" id="MobiDB-lite"/>
    </source>
</evidence>
<dbReference type="PANTHER" id="PTHR47357:SF1">
    <property type="entry name" value="SPINDLE POLE BODY COMPONENT 110"/>
    <property type="match status" value="1"/>
</dbReference>
<evidence type="ECO:0000313" key="4">
    <source>
        <dbReference type="Proteomes" id="UP000187609"/>
    </source>
</evidence>
<accession>A0A1J6I6Z5</accession>
<keyword evidence="1" id="KW-0175">Coiled coil</keyword>
<dbReference type="Proteomes" id="UP000187609">
    <property type="component" value="Unassembled WGS sequence"/>
</dbReference>
<comment type="caution">
    <text evidence="3">The sequence shown here is derived from an EMBL/GenBank/DDBJ whole genome shotgun (WGS) entry which is preliminary data.</text>
</comment>
<protein>
    <submittedName>
        <fullName evidence="3">Protein networked 4b</fullName>
    </submittedName>
</protein>
<dbReference type="STRING" id="49451.A0A1J6I6Z5"/>
<dbReference type="GO" id="GO:0005856">
    <property type="term" value="C:cytoskeleton"/>
    <property type="evidence" value="ECO:0007669"/>
    <property type="project" value="TreeGrafter"/>
</dbReference>
<dbReference type="OrthoDB" id="1898513at2759"/>
<dbReference type="EMBL" id="MJEQ01037194">
    <property type="protein sequence ID" value="OIS96319.1"/>
    <property type="molecule type" value="Genomic_DNA"/>
</dbReference>
<feature type="coiled-coil region" evidence="1">
    <location>
        <begin position="469"/>
        <end position="496"/>
    </location>
</feature>
<evidence type="ECO:0000313" key="3">
    <source>
        <dbReference type="EMBL" id="OIS96319.1"/>
    </source>
</evidence>
<dbReference type="GO" id="GO:0005200">
    <property type="term" value="F:structural constituent of cytoskeleton"/>
    <property type="evidence" value="ECO:0007669"/>
    <property type="project" value="TreeGrafter"/>
</dbReference>
<feature type="coiled-coil region" evidence="1">
    <location>
        <begin position="353"/>
        <end position="387"/>
    </location>
</feature>
<dbReference type="Gene3D" id="1.10.287.1490">
    <property type="match status" value="1"/>
</dbReference>
<dbReference type="KEGG" id="nau:109235631"/>
<dbReference type="PANTHER" id="PTHR47357">
    <property type="entry name" value="COP1-INTERACTIVE PROTEIN 1"/>
    <property type="match status" value="1"/>
</dbReference>
<evidence type="ECO:0000256" key="1">
    <source>
        <dbReference type="SAM" id="Coils"/>
    </source>
</evidence>
<feature type="region of interest" description="Disordered" evidence="2">
    <location>
        <begin position="83"/>
        <end position="105"/>
    </location>
</feature>
<dbReference type="AlphaFoldDB" id="A0A1J6I6Z5"/>
<dbReference type="GeneID" id="109235631"/>
<gene>
    <name evidence="3" type="primary">NET4B</name>
    <name evidence="3" type="ORF">A4A49_01603</name>
</gene>
<organism evidence="3 4">
    <name type="scientific">Nicotiana attenuata</name>
    <name type="common">Coyote tobacco</name>
    <dbReference type="NCBI Taxonomy" id="49451"/>
    <lineage>
        <taxon>Eukaryota</taxon>
        <taxon>Viridiplantae</taxon>
        <taxon>Streptophyta</taxon>
        <taxon>Embryophyta</taxon>
        <taxon>Tracheophyta</taxon>
        <taxon>Spermatophyta</taxon>
        <taxon>Magnoliopsida</taxon>
        <taxon>eudicotyledons</taxon>
        <taxon>Gunneridae</taxon>
        <taxon>Pentapetalae</taxon>
        <taxon>asterids</taxon>
        <taxon>lamiids</taxon>
        <taxon>Solanales</taxon>
        <taxon>Solanaceae</taxon>
        <taxon>Nicotianoideae</taxon>
        <taxon>Nicotianeae</taxon>
        <taxon>Nicotiana</taxon>
    </lineage>
</organism>
<keyword evidence="4" id="KW-1185">Reference proteome</keyword>
<reference evidence="3" key="1">
    <citation type="submission" date="2016-11" db="EMBL/GenBank/DDBJ databases">
        <title>The genome of Nicotiana attenuata.</title>
        <authorList>
            <person name="Xu S."/>
            <person name="Brockmoeller T."/>
            <person name="Gaquerel E."/>
            <person name="Navarro A."/>
            <person name="Kuhl H."/>
            <person name="Gase K."/>
            <person name="Ling Z."/>
            <person name="Zhou W."/>
            <person name="Kreitzer C."/>
            <person name="Stanke M."/>
            <person name="Tang H."/>
            <person name="Lyons E."/>
            <person name="Pandey P."/>
            <person name="Pandey S.P."/>
            <person name="Timmermann B."/>
            <person name="Baldwin I.T."/>
        </authorList>
    </citation>
    <scope>NUCLEOTIDE SEQUENCE [LARGE SCALE GENOMIC DNA]</scope>
    <source>
        <strain evidence="3">UT</strain>
    </source>
</reference>
<dbReference type="Gramene" id="OIS96319">
    <property type="protein sequence ID" value="OIS96319"/>
    <property type="gene ID" value="A4A49_01603"/>
</dbReference>
<proteinExistence type="predicted"/>